<dbReference type="GeneID" id="83592970"/>
<keyword evidence="1" id="KW-0472">Membrane</keyword>
<evidence type="ECO:0000313" key="4">
    <source>
        <dbReference type="Proteomes" id="UP000182569"/>
    </source>
</evidence>
<dbReference type="SMART" id="SM00900">
    <property type="entry name" value="FMN_bind"/>
    <property type="match status" value="1"/>
</dbReference>
<reference evidence="4" key="1">
    <citation type="journal article" date="2016" name="Front. Microbiol.">
        <title>Complete Genome Sequence of Clostridium estertheticum DSM 8809, a Microbe Identified in Spoiled Vacuum Packed Beef.</title>
        <authorList>
            <person name="Yu Z."/>
            <person name="Gunn L."/>
            <person name="Brennan E."/>
            <person name="Reid R."/>
            <person name="Wall P.G."/>
            <person name="Gaora O.P."/>
            <person name="Hurley D."/>
            <person name="Bolton D."/>
            <person name="Fanning S."/>
        </authorList>
    </citation>
    <scope>NUCLEOTIDE SEQUENCE [LARGE SCALE GENOMIC DNA]</scope>
    <source>
        <strain evidence="4">DSM 8809</strain>
    </source>
</reference>
<dbReference type="STRING" id="1552.A7L45_11015"/>
<dbReference type="EMBL" id="CP015756">
    <property type="protein sequence ID" value="APC40562.1"/>
    <property type="molecule type" value="Genomic_DNA"/>
</dbReference>
<organism evidence="3 4">
    <name type="scientific">Clostridium estertheticum subsp. estertheticum</name>
    <dbReference type="NCBI Taxonomy" id="1552"/>
    <lineage>
        <taxon>Bacteria</taxon>
        <taxon>Bacillati</taxon>
        <taxon>Bacillota</taxon>
        <taxon>Clostridia</taxon>
        <taxon>Eubacteriales</taxon>
        <taxon>Clostridiaceae</taxon>
        <taxon>Clostridium</taxon>
    </lineage>
</organism>
<protein>
    <submittedName>
        <fullName evidence="3">FMN-binding protein</fullName>
    </submittedName>
</protein>
<keyword evidence="4" id="KW-1185">Reference proteome</keyword>
<dbReference type="GO" id="GO:0010181">
    <property type="term" value="F:FMN binding"/>
    <property type="evidence" value="ECO:0007669"/>
    <property type="project" value="InterPro"/>
</dbReference>
<feature type="domain" description="FMN-binding" evidence="2">
    <location>
        <begin position="61"/>
        <end position="132"/>
    </location>
</feature>
<name>A0A1J0GGR7_9CLOT</name>
<keyword evidence="1" id="KW-1133">Transmembrane helix</keyword>
<dbReference type="OrthoDB" id="307864at2"/>
<dbReference type="Pfam" id="PF04205">
    <property type="entry name" value="FMN_bind"/>
    <property type="match status" value="1"/>
</dbReference>
<dbReference type="InterPro" id="IPR007329">
    <property type="entry name" value="FMN-bd"/>
</dbReference>
<gene>
    <name evidence="3" type="ORF">A7L45_11015</name>
</gene>
<dbReference type="RefSeq" id="WP_071612853.1">
    <property type="nucleotide sequence ID" value="NZ_CP015756.1"/>
</dbReference>
<evidence type="ECO:0000259" key="2">
    <source>
        <dbReference type="SMART" id="SM00900"/>
    </source>
</evidence>
<dbReference type="AlphaFoldDB" id="A0A1J0GGR7"/>
<dbReference type="Proteomes" id="UP000182569">
    <property type="component" value="Chromosome"/>
</dbReference>
<sequence length="134" mass="14249">MLNLKKIILGAICVVVFTGAIFGVKYLISIQKYKEIIKEIKISSVDLSKVSNGTYTGSCDALAVAATVSVTVKDNKIVKITILKHKNEKGKPAEIITGKVIKAQSLQVDTVTGATNSSKVILKSIENALNSGKS</sequence>
<dbReference type="KEGG" id="ceu:A7L45_11015"/>
<dbReference type="GO" id="GO:0016020">
    <property type="term" value="C:membrane"/>
    <property type="evidence" value="ECO:0007669"/>
    <property type="project" value="InterPro"/>
</dbReference>
<feature type="transmembrane region" description="Helical" evidence="1">
    <location>
        <begin position="6"/>
        <end position="28"/>
    </location>
</feature>
<keyword evidence="1" id="KW-0812">Transmembrane</keyword>
<dbReference type="Gene3D" id="3.90.1010.20">
    <property type="match status" value="1"/>
</dbReference>
<evidence type="ECO:0000256" key="1">
    <source>
        <dbReference type="SAM" id="Phobius"/>
    </source>
</evidence>
<evidence type="ECO:0000313" key="3">
    <source>
        <dbReference type="EMBL" id="APC40562.1"/>
    </source>
</evidence>
<proteinExistence type="predicted"/>
<accession>A0A1J0GGR7</accession>